<dbReference type="GO" id="GO:0005576">
    <property type="term" value="C:extracellular region"/>
    <property type="evidence" value="ECO:0007669"/>
    <property type="project" value="UniProtKB-SubCell"/>
</dbReference>
<keyword evidence="5" id="KW-0964">Secreted</keyword>
<feature type="chain" id="PRO_5039232439" description="lysozyme" evidence="13">
    <location>
        <begin position="30"/>
        <end position="576"/>
    </location>
</feature>
<evidence type="ECO:0000256" key="11">
    <source>
        <dbReference type="ARBA" id="ARBA00023295"/>
    </source>
</evidence>
<evidence type="ECO:0000256" key="13">
    <source>
        <dbReference type="SAM" id="SignalP"/>
    </source>
</evidence>
<keyword evidence="8 13" id="KW-0732">Signal</keyword>
<dbReference type="GO" id="GO:0016052">
    <property type="term" value="P:carbohydrate catabolic process"/>
    <property type="evidence" value="ECO:0007669"/>
    <property type="project" value="TreeGrafter"/>
</dbReference>
<dbReference type="Pfam" id="PF13517">
    <property type="entry name" value="FG-GAP_3"/>
    <property type="match status" value="2"/>
</dbReference>
<dbReference type="EMBL" id="JACHNB010000001">
    <property type="protein sequence ID" value="MBB4742045.1"/>
    <property type="molecule type" value="Genomic_DNA"/>
</dbReference>
<dbReference type="RefSeq" id="WP_185042464.1">
    <property type="nucleotide sequence ID" value="NZ_BAABFG010000005.1"/>
</dbReference>
<keyword evidence="15" id="KW-1185">Reference proteome</keyword>
<comment type="similarity">
    <text evidence="3">Belongs to the glycosyl hydrolase 25 family.</text>
</comment>
<evidence type="ECO:0000256" key="1">
    <source>
        <dbReference type="ARBA" id="ARBA00000632"/>
    </source>
</evidence>
<dbReference type="SMART" id="SM00641">
    <property type="entry name" value="Glyco_25"/>
    <property type="match status" value="1"/>
</dbReference>
<dbReference type="Pfam" id="PF01183">
    <property type="entry name" value="Glyco_hydro_25"/>
    <property type="match status" value="1"/>
</dbReference>
<dbReference type="GO" id="GO:0003796">
    <property type="term" value="F:lysozyme activity"/>
    <property type="evidence" value="ECO:0007669"/>
    <property type="project" value="UniProtKB-EC"/>
</dbReference>
<dbReference type="InterPro" id="IPR018077">
    <property type="entry name" value="Glyco_hydro_fam25_subgr"/>
</dbReference>
<dbReference type="InterPro" id="IPR017853">
    <property type="entry name" value="GH"/>
</dbReference>
<protein>
    <recommendedName>
        <fullName evidence="4">lysozyme</fullName>
        <ecNumber evidence="4">3.2.1.17</ecNumber>
    </recommendedName>
</protein>
<dbReference type="InterPro" id="IPR013517">
    <property type="entry name" value="FG-GAP"/>
</dbReference>
<evidence type="ECO:0000256" key="2">
    <source>
        <dbReference type="ARBA" id="ARBA00004613"/>
    </source>
</evidence>
<evidence type="ECO:0000256" key="8">
    <source>
        <dbReference type="ARBA" id="ARBA00022729"/>
    </source>
</evidence>
<feature type="signal peptide" evidence="13">
    <location>
        <begin position="1"/>
        <end position="29"/>
    </location>
</feature>
<comment type="catalytic activity">
    <reaction evidence="1">
        <text>Hydrolysis of (1-&gt;4)-beta-linkages between N-acetylmuramic acid and N-acetyl-D-glucosamine residues in a peptidoglycan and between N-acetyl-D-glucosamine residues in chitodextrins.</text>
        <dbReference type="EC" id="3.2.1.17"/>
    </reaction>
</comment>
<comment type="caution">
    <text evidence="14">The sequence shown here is derived from an EMBL/GenBank/DDBJ whole genome shotgun (WGS) entry which is preliminary data.</text>
</comment>
<dbReference type="GO" id="GO:0009253">
    <property type="term" value="P:peptidoglycan catabolic process"/>
    <property type="evidence" value="ECO:0007669"/>
    <property type="project" value="InterPro"/>
</dbReference>
<name>A0A7W7H147_9ACTN</name>
<dbReference type="FunFam" id="3.20.20.80:FF:000060">
    <property type="entry name" value="Lysozyme M1"/>
    <property type="match status" value="1"/>
</dbReference>
<evidence type="ECO:0000256" key="10">
    <source>
        <dbReference type="ARBA" id="ARBA00023157"/>
    </source>
</evidence>
<evidence type="ECO:0000256" key="9">
    <source>
        <dbReference type="ARBA" id="ARBA00022801"/>
    </source>
</evidence>
<organism evidence="14 15">
    <name type="scientific">Actinoplanes octamycinicus</name>
    <dbReference type="NCBI Taxonomy" id="135948"/>
    <lineage>
        <taxon>Bacteria</taxon>
        <taxon>Bacillati</taxon>
        <taxon>Actinomycetota</taxon>
        <taxon>Actinomycetes</taxon>
        <taxon>Micromonosporales</taxon>
        <taxon>Micromonosporaceae</taxon>
        <taxon>Actinoplanes</taxon>
    </lineage>
</organism>
<evidence type="ECO:0000313" key="14">
    <source>
        <dbReference type="EMBL" id="MBB4742045.1"/>
    </source>
</evidence>
<dbReference type="AlphaFoldDB" id="A0A7W7H147"/>
<comment type="function">
    <text evidence="12">This enzyme has both lysozyme (acetylmuramidase) and diacetylmuramidase activities.</text>
</comment>
<dbReference type="GO" id="GO:0031640">
    <property type="term" value="P:killing of cells of another organism"/>
    <property type="evidence" value="ECO:0007669"/>
    <property type="project" value="UniProtKB-KW"/>
</dbReference>
<keyword evidence="7" id="KW-0081">Bacteriolytic enzyme</keyword>
<keyword evidence="6" id="KW-0929">Antimicrobial</keyword>
<dbReference type="PANTHER" id="PTHR34135:SF2">
    <property type="entry name" value="LYSOZYME"/>
    <property type="match status" value="1"/>
</dbReference>
<dbReference type="GO" id="GO:0016998">
    <property type="term" value="P:cell wall macromolecule catabolic process"/>
    <property type="evidence" value="ECO:0007669"/>
    <property type="project" value="InterPro"/>
</dbReference>
<evidence type="ECO:0000256" key="6">
    <source>
        <dbReference type="ARBA" id="ARBA00022529"/>
    </source>
</evidence>
<accession>A0A7W7H147</accession>
<dbReference type="SUPFAM" id="SSF51445">
    <property type="entry name" value="(Trans)glycosidases"/>
    <property type="match status" value="1"/>
</dbReference>
<keyword evidence="9" id="KW-0378">Hydrolase</keyword>
<dbReference type="PROSITE" id="PS51904">
    <property type="entry name" value="GLYCOSYL_HYDROL_F25_2"/>
    <property type="match status" value="1"/>
</dbReference>
<dbReference type="InterPro" id="IPR002053">
    <property type="entry name" value="Glyco_hydro_25"/>
</dbReference>
<evidence type="ECO:0000256" key="4">
    <source>
        <dbReference type="ARBA" id="ARBA00012732"/>
    </source>
</evidence>
<dbReference type="EC" id="3.2.1.17" evidence="4"/>
<evidence type="ECO:0000313" key="15">
    <source>
        <dbReference type="Proteomes" id="UP000546162"/>
    </source>
</evidence>
<keyword evidence="10" id="KW-1015">Disulfide bond</keyword>
<dbReference type="Proteomes" id="UP000546162">
    <property type="component" value="Unassembled WGS sequence"/>
</dbReference>
<dbReference type="SUPFAM" id="SSF69318">
    <property type="entry name" value="Integrin alpha N-terminal domain"/>
    <property type="match status" value="1"/>
</dbReference>
<sequence length="576" mass="61598">MRTVPWIARTAALITLPLIAMLTPASADAAPTGYSVTGIDVSHYQGTINWSSVADAGTDFAYAKATEGTNYTDPTYSANRTGARANSIYFGAYHFARPDQGDPRGQADRLVNTSQYSSDGRTLPPMLDIEWASGQATCFGLSTSSMVSWISQFLDQVRVRTGQKAMIYTNPNWWNPCTGNTTAFGSYPLFHSRYADTPGALPSGWSQFTLWQYTSSGSVPGVSGGVDRDVFNGTLAQLRALCNGGSGNKAPALAYDNGDGTQTIYRWRSNGSGFSHTTDYQGEGTFRLSNVGDRVASGDVDGDGTDDVVMAYQDAEGTFGLYVFDGGLTSRGRWYTSGAFNLSAVGGRLVVADFTGDGKAEPALVRDNGDGTQSIYRWTSTGSSFARTTDYVGTGSFRLSNVGNRVAAGDVDGDGKADIVMAYQNADNTFSYYVWKSGLSSQGAWYTSGSFNLDTVDGRMVVADFTGDGKAEPALVRDDGDGTQSIYRWTSTGSGFSRTTDYVGTGTFRLSNVGDRVAAGDVDGDAKADIVMAYQNADNTFSYYVWKSGLTSEGVWYTSGSYSLDRVGGRMVLGTW</sequence>
<evidence type="ECO:0000256" key="7">
    <source>
        <dbReference type="ARBA" id="ARBA00022638"/>
    </source>
</evidence>
<comment type="subcellular location">
    <subcellularLocation>
        <location evidence="2">Secreted</location>
    </subcellularLocation>
</comment>
<dbReference type="PANTHER" id="PTHR34135">
    <property type="entry name" value="LYSOZYME"/>
    <property type="match status" value="1"/>
</dbReference>
<dbReference type="InterPro" id="IPR028994">
    <property type="entry name" value="Integrin_alpha_N"/>
</dbReference>
<evidence type="ECO:0000256" key="5">
    <source>
        <dbReference type="ARBA" id="ARBA00022525"/>
    </source>
</evidence>
<reference evidence="14 15" key="1">
    <citation type="submission" date="2020-08" db="EMBL/GenBank/DDBJ databases">
        <title>Sequencing the genomes of 1000 actinobacteria strains.</title>
        <authorList>
            <person name="Klenk H.-P."/>
        </authorList>
    </citation>
    <scope>NUCLEOTIDE SEQUENCE [LARGE SCALE GENOMIC DNA]</scope>
    <source>
        <strain evidence="14 15">DSM 45809</strain>
    </source>
</reference>
<evidence type="ECO:0000256" key="3">
    <source>
        <dbReference type="ARBA" id="ARBA00010646"/>
    </source>
</evidence>
<dbReference type="Gene3D" id="3.20.20.80">
    <property type="entry name" value="Glycosidases"/>
    <property type="match status" value="1"/>
</dbReference>
<dbReference type="GO" id="GO:0042742">
    <property type="term" value="P:defense response to bacterium"/>
    <property type="evidence" value="ECO:0007669"/>
    <property type="project" value="UniProtKB-KW"/>
</dbReference>
<proteinExistence type="inferred from homology"/>
<evidence type="ECO:0000256" key="12">
    <source>
        <dbReference type="ARBA" id="ARBA00055588"/>
    </source>
</evidence>
<dbReference type="Gene3D" id="2.40.128.340">
    <property type="match status" value="3"/>
</dbReference>
<keyword evidence="11" id="KW-0326">Glycosidase</keyword>
<gene>
    <name evidence="14" type="ORF">BJY16_005504</name>
</gene>